<protein>
    <submittedName>
        <fullName evidence="5">Methyltransferase</fullName>
    </submittedName>
</protein>
<dbReference type="InterPro" id="IPR029063">
    <property type="entry name" value="SAM-dependent_MTases_sf"/>
</dbReference>
<keyword evidence="6" id="KW-1185">Reference proteome</keyword>
<dbReference type="Proteomes" id="UP000282574">
    <property type="component" value="Unassembled WGS sequence"/>
</dbReference>
<dbReference type="GO" id="GO:0008168">
    <property type="term" value="F:methyltransferase activity"/>
    <property type="evidence" value="ECO:0007669"/>
    <property type="project" value="UniProtKB-KW"/>
</dbReference>
<accession>A0AB37UIX8</accession>
<dbReference type="PANTHER" id="PTHR43464">
    <property type="entry name" value="METHYLTRANSFERASE"/>
    <property type="match status" value="1"/>
</dbReference>
<dbReference type="Gene3D" id="3.40.50.150">
    <property type="entry name" value="Vaccinia Virus protein VP39"/>
    <property type="match status" value="1"/>
</dbReference>
<evidence type="ECO:0000313" key="6">
    <source>
        <dbReference type="Proteomes" id="UP000282574"/>
    </source>
</evidence>
<dbReference type="Pfam" id="PF13649">
    <property type="entry name" value="Methyltransf_25"/>
    <property type="match status" value="1"/>
</dbReference>
<dbReference type="RefSeq" id="WP_106165791.1">
    <property type="nucleotide sequence ID" value="NZ_RSCK01000027.1"/>
</dbReference>
<organism evidence="5 6">
    <name type="scientific">Chroococcidiopsis cubana SAG 39.79</name>
    <dbReference type="NCBI Taxonomy" id="388085"/>
    <lineage>
        <taxon>Bacteria</taxon>
        <taxon>Bacillati</taxon>
        <taxon>Cyanobacteriota</taxon>
        <taxon>Cyanophyceae</taxon>
        <taxon>Chroococcidiopsidales</taxon>
        <taxon>Chroococcidiopsidaceae</taxon>
        <taxon>Chroococcidiopsis</taxon>
    </lineage>
</organism>
<dbReference type="EMBL" id="RSCK01000027">
    <property type="protein sequence ID" value="RUT11328.1"/>
    <property type="molecule type" value="Genomic_DNA"/>
</dbReference>
<comment type="caution">
    <text evidence="5">The sequence shown here is derived from an EMBL/GenBank/DDBJ whole genome shotgun (WGS) entry which is preliminary data.</text>
</comment>
<dbReference type="SUPFAM" id="SSF53335">
    <property type="entry name" value="S-adenosyl-L-methionine-dependent methyltransferases"/>
    <property type="match status" value="1"/>
</dbReference>
<keyword evidence="1 5" id="KW-0489">Methyltransferase</keyword>
<evidence type="ECO:0000256" key="2">
    <source>
        <dbReference type="ARBA" id="ARBA00022679"/>
    </source>
</evidence>
<name>A0AB37UIX8_9CYAN</name>
<dbReference type="InterPro" id="IPR041698">
    <property type="entry name" value="Methyltransf_25"/>
</dbReference>
<dbReference type="CDD" id="cd02440">
    <property type="entry name" value="AdoMet_MTases"/>
    <property type="match status" value="1"/>
</dbReference>
<evidence type="ECO:0000256" key="1">
    <source>
        <dbReference type="ARBA" id="ARBA00022603"/>
    </source>
</evidence>
<evidence type="ECO:0000256" key="3">
    <source>
        <dbReference type="ARBA" id="ARBA00022691"/>
    </source>
</evidence>
<sequence length="252" mass="28597">MVTIQPNATYDPWAKIYNDYWGQRYCQTVLPAFEKLLQQYNVHQGANLLDLCCGTGHVAQSLSEQGYQVTGLDISAGMLQYARENAPSAKFILDDARFFNLPSTFHAVICANAGLNEILLLEDLQAVFKKVYDSLLDNGIFLFGLNLEDFYKSWHGTISDGDVKDDFAWACCDSYNPKAKIGQFKITIFQKVEKFWQRLDINNSVRGYSRIEVITALKNVGFTDIYIYDKEGDVVNSECDFHVIFLGSKQSK</sequence>
<gene>
    <name evidence="5" type="ORF">DSM107010_33670</name>
</gene>
<evidence type="ECO:0000313" key="5">
    <source>
        <dbReference type="EMBL" id="RUT11328.1"/>
    </source>
</evidence>
<keyword evidence="2" id="KW-0808">Transferase</keyword>
<dbReference type="PANTHER" id="PTHR43464:SF19">
    <property type="entry name" value="UBIQUINONE BIOSYNTHESIS O-METHYLTRANSFERASE, MITOCHONDRIAL"/>
    <property type="match status" value="1"/>
</dbReference>
<evidence type="ECO:0000259" key="4">
    <source>
        <dbReference type="Pfam" id="PF13649"/>
    </source>
</evidence>
<dbReference type="GO" id="GO:0032259">
    <property type="term" value="P:methylation"/>
    <property type="evidence" value="ECO:0007669"/>
    <property type="project" value="UniProtKB-KW"/>
</dbReference>
<proteinExistence type="predicted"/>
<dbReference type="Gene3D" id="2.20.25.110">
    <property type="entry name" value="S-adenosyl-L-methionine-dependent methyltransferases"/>
    <property type="match status" value="1"/>
</dbReference>
<feature type="domain" description="Methyltransferase" evidence="4">
    <location>
        <begin position="49"/>
        <end position="139"/>
    </location>
</feature>
<reference evidence="5 6" key="1">
    <citation type="journal article" date="2019" name="Genome Biol. Evol.">
        <title>Day and night: Metabolic profiles and evolutionary relationships of six axenic non-marine cyanobacteria.</title>
        <authorList>
            <person name="Will S.E."/>
            <person name="Henke P."/>
            <person name="Boedeker C."/>
            <person name="Huang S."/>
            <person name="Brinkmann H."/>
            <person name="Rohde M."/>
            <person name="Jarek M."/>
            <person name="Friedl T."/>
            <person name="Seufert S."/>
            <person name="Schumacher M."/>
            <person name="Overmann J."/>
            <person name="Neumann-Schaal M."/>
            <person name="Petersen J."/>
        </authorList>
    </citation>
    <scope>NUCLEOTIDE SEQUENCE [LARGE SCALE GENOMIC DNA]</scope>
    <source>
        <strain evidence="5 6">SAG 39.79</strain>
    </source>
</reference>
<dbReference type="AlphaFoldDB" id="A0AB37UIX8"/>
<keyword evidence="3" id="KW-0949">S-adenosyl-L-methionine</keyword>